<reference evidence="1 2" key="1">
    <citation type="submission" date="2017-08" db="EMBL/GenBank/DDBJ databases">
        <title>Fine stratification of microbial communities through a metagenomic profile of the photic zone.</title>
        <authorList>
            <person name="Haro-Moreno J.M."/>
            <person name="Lopez-Perez M."/>
            <person name="De La Torre J."/>
            <person name="Picazo A."/>
            <person name="Camacho A."/>
            <person name="Rodriguez-Valera F."/>
        </authorList>
    </citation>
    <scope>NUCLEOTIDE SEQUENCE [LARGE SCALE GENOMIC DNA]</scope>
    <source>
        <strain evidence="1">MED-G28</strain>
    </source>
</reference>
<organism evidence="1 2">
    <name type="scientific">OM182 bacterium MED-G28</name>
    <dbReference type="NCBI Taxonomy" id="1986256"/>
    <lineage>
        <taxon>Bacteria</taxon>
        <taxon>Pseudomonadati</taxon>
        <taxon>Pseudomonadota</taxon>
        <taxon>Gammaproteobacteria</taxon>
        <taxon>OMG group</taxon>
        <taxon>OM182 clade</taxon>
    </lineage>
</organism>
<protein>
    <recommendedName>
        <fullName evidence="3">DUF3604 domain-containing protein</fullName>
    </recommendedName>
</protein>
<dbReference type="PROSITE" id="PS51257">
    <property type="entry name" value="PROKAR_LIPOPROTEIN"/>
    <property type="match status" value="1"/>
</dbReference>
<gene>
    <name evidence="1" type="ORF">CNF02_10825</name>
</gene>
<sequence length="622" mass="68522">MGKLFLSFGILIFVVSCTETDGPAEVVTGNSSDRIANNTVAYNNERNAYFGDLHVHSMYSYDAFIFGGIASPNDAYEFAKGGSIRHPAGFDMRLDIPMDFYGVSDHAYYLGIIREMALGDSSLSQHPVAEGIDSLGDDVNQRRSVFLRFAQFASAGNGSEVMDDQVVKNAWDDIVASANRHYEPGKFTTFIAYEYTGTGPEEEVLHRNVIFRDSVVPEIPFSRIDSDDPQDLWSWMDTNRAAGIESLAIPHNSNLSDGLMFALSDYQGRPLDSAYASQRIRNEPLVEITQVKGTSETHPALSTNDELAGFEVLSVRIGGSTPTQPQGSYVRKALLDGVKLEAEQGFNPFKFGFIGSSDNHNSTHVGDEDNYYGVSGLLDSDGQKRGSLPLDSGGENDGVYFDRYARFGASGIAGVWAEQNTRESIYDALRRKEAFGTSGPRIKIRFFAGNNLPDVDDRELVAKSYAGGVSMGGNVITDRNEPATFIAWAAKDPNSAPLQRLQIIKGWVQNEQIYEKIYDVACADNMEIDSISHRCADNNASVSLEDCSISSGLGAAELKSRWEDPEYDSAQHAFYYVRAIENPSCRWSTWDAVRAGVEPRPDLPGTIQERGWSSPIWFIPPQ</sequence>
<dbReference type="Pfam" id="PF12228">
    <property type="entry name" value="DUF3604"/>
    <property type="match status" value="1"/>
</dbReference>
<accession>A0A2A5W8D4</accession>
<name>A0A2A5W8D4_9GAMM</name>
<evidence type="ECO:0008006" key="3">
    <source>
        <dbReference type="Google" id="ProtNLM"/>
    </source>
</evidence>
<dbReference type="InterPro" id="IPR022028">
    <property type="entry name" value="DUF3604"/>
</dbReference>
<proteinExistence type="predicted"/>
<evidence type="ECO:0000313" key="1">
    <source>
        <dbReference type="EMBL" id="PDH32749.1"/>
    </source>
</evidence>
<dbReference type="EMBL" id="NTJZ01000013">
    <property type="protein sequence ID" value="PDH32749.1"/>
    <property type="molecule type" value="Genomic_DNA"/>
</dbReference>
<dbReference type="Proteomes" id="UP000219329">
    <property type="component" value="Unassembled WGS sequence"/>
</dbReference>
<comment type="caution">
    <text evidence="1">The sequence shown here is derived from an EMBL/GenBank/DDBJ whole genome shotgun (WGS) entry which is preliminary data.</text>
</comment>
<dbReference type="Gene3D" id="3.20.20.140">
    <property type="entry name" value="Metal-dependent hydrolases"/>
    <property type="match status" value="1"/>
</dbReference>
<evidence type="ECO:0000313" key="2">
    <source>
        <dbReference type="Proteomes" id="UP000219329"/>
    </source>
</evidence>
<dbReference type="AlphaFoldDB" id="A0A2A5W8D4"/>